<feature type="transmembrane region" description="Helical" evidence="1">
    <location>
        <begin position="7"/>
        <end position="27"/>
    </location>
</feature>
<comment type="caution">
    <text evidence="2">The sequence shown here is derived from an EMBL/GenBank/DDBJ whole genome shotgun (WGS) entry which is preliminary data.</text>
</comment>
<keyword evidence="1" id="KW-1133">Transmembrane helix</keyword>
<dbReference type="Proteomes" id="UP000178450">
    <property type="component" value="Unassembled WGS sequence"/>
</dbReference>
<keyword evidence="1" id="KW-0812">Transmembrane</keyword>
<name>A0A1F7KFA7_9BACT</name>
<dbReference type="EMBL" id="MGBG01000006">
    <property type="protein sequence ID" value="OGK66546.1"/>
    <property type="molecule type" value="Genomic_DNA"/>
</dbReference>
<accession>A0A1F7KFA7</accession>
<evidence type="ECO:0000313" key="2">
    <source>
        <dbReference type="EMBL" id="OGK66546.1"/>
    </source>
</evidence>
<reference evidence="2 3" key="1">
    <citation type="journal article" date="2016" name="Nat. Commun.">
        <title>Thousands of microbial genomes shed light on interconnected biogeochemical processes in an aquifer system.</title>
        <authorList>
            <person name="Anantharaman K."/>
            <person name="Brown C.T."/>
            <person name="Hug L.A."/>
            <person name="Sharon I."/>
            <person name="Castelle C.J."/>
            <person name="Probst A.J."/>
            <person name="Thomas B.C."/>
            <person name="Singh A."/>
            <person name="Wilkins M.J."/>
            <person name="Karaoz U."/>
            <person name="Brodie E.L."/>
            <person name="Williams K.H."/>
            <person name="Hubbard S.S."/>
            <person name="Banfield J.F."/>
        </authorList>
    </citation>
    <scope>NUCLEOTIDE SEQUENCE [LARGE SCALE GENOMIC DNA]</scope>
</reference>
<sequence length="182" mass="20920">MRFSFNHLLLSFVIILSTIIGLQLYYLSTSNSNYLPQEALNNQEVVNNDPVSKFNCPTDSPTANMSPFFYQKFRAGVLKRSTYVHEIEGKIIQTGKRQGILAETNEAYDFLIILDNGTDQYPLPIKDDYADKINIWSEGKPEDPLTLNDLKIDMKINVRIILTFDLNKCNYIVDKIDIMKLD</sequence>
<keyword evidence="1" id="KW-0472">Membrane</keyword>
<organism evidence="2 3">
    <name type="scientific">Candidatus Roizmanbacteria bacterium RIFOXYA1_FULL_41_12</name>
    <dbReference type="NCBI Taxonomy" id="1802082"/>
    <lineage>
        <taxon>Bacteria</taxon>
        <taxon>Candidatus Roizmaniibacteriota</taxon>
    </lineage>
</organism>
<gene>
    <name evidence="2" type="ORF">A2209_00920</name>
</gene>
<evidence type="ECO:0000313" key="3">
    <source>
        <dbReference type="Proteomes" id="UP000178450"/>
    </source>
</evidence>
<dbReference type="AlphaFoldDB" id="A0A1F7KFA7"/>
<proteinExistence type="predicted"/>
<protein>
    <submittedName>
        <fullName evidence="2">Uncharacterized protein</fullName>
    </submittedName>
</protein>
<evidence type="ECO:0000256" key="1">
    <source>
        <dbReference type="SAM" id="Phobius"/>
    </source>
</evidence>